<comment type="caution">
    <text evidence="1">The sequence shown here is derived from an EMBL/GenBank/DDBJ whole genome shotgun (WGS) entry which is preliminary data.</text>
</comment>
<dbReference type="EMBL" id="SSTD01019069">
    <property type="protein sequence ID" value="TYJ96986.1"/>
    <property type="molecule type" value="Genomic_DNA"/>
</dbReference>
<organism evidence="1 2">
    <name type="scientific">Cucumis melo var. makuwa</name>
    <name type="common">Oriental melon</name>
    <dbReference type="NCBI Taxonomy" id="1194695"/>
    <lineage>
        <taxon>Eukaryota</taxon>
        <taxon>Viridiplantae</taxon>
        <taxon>Streptophyta</taxon>
        <taxon>Embryophyta</taxon>
        <taxon>Tracheophyta</taxon>
        <taxon>Spermatophyta</taxon>
        <taxon>Magnoliopsida</taxon>
        <taxon>eudicotyledons</taxon>
        <taxon>Gunneridae</taxon>
        <taxon>Pentapetalae</taxon>
        <taxon>rosids</taxon>
        <taxon>fabids</taxon>
        <taxon>Cucurbitales</taxon>
        <taxon>Cucurbitaceae</taxon>
        <taxon>Benincaseae</taxon>
        <taxon>Cucumis</taxon>
    </lineage>
</organism>
<reference evidence="1 2" key="1">
    <citation type="submission" date="2019-08" db="EMBL/GenBank/DDBJ databases">
        <title>Draft genome sequences of two oriental melons (Cucumis melo L. var makuwa).</title>
        <authorList>
            <person name="Kwon S.-Y."/>
        </authorList>
    </citation>
    <scope>NUCLEOTIDE SEQUENCE [LARGE SCALE GENOMIC DNA]</scope>
    <source>
        <strain evidence="2">cv. Chang Bougi</strain>
        <tissue evidence="1">Leaf</tissue>
    </source>
</reference>
<name>A0A5D3BDC4_CUCMM</name>
<dbReference type="AlphaFoldDB" id="A0A5D3BDC4"/>
<proteinExistence type="predicted"/>
<evidence type="ECO:0000313" key="1">
    <source>
        <dbReference type="EMBL" id="TYJ96986.1"/>
    </source>
</evidence>
<sequence length="98" mass="11520">MARENKIELDIDEVAQTNHVAVKMTSSVMPSMLLYDQRESLIQFGTFELILIRFQQEIMTTNSKNKEEPIKDDDKEWIIVARQKGRQTNSIQTKLHFH</sequence>
<protein>
    <submittedName>
        <fullName evidence="1">Retrotransposon gag protein</fullName>
    </submittedName>
</protein>
<evidence type="ECO:0000313" key="2">
    <source>
        <dbReference type="Proteomes" id="UP000321947"/>
    </source>
</evidence>
<dbReference type="Proteomes" id="UP000321947">
    <property type="component" value="Unassembled WGS sequence"/>
</dbReference>
<gene>
    <name evidence="1" type="ORF">E5676_scaffold506G00320</name>
</gene>
<accession>A0A5D3BDC4</accession>